<comment type="caution">
    <text evidence="1">The sequence shown here is derived from an EMBL/GenBank/DDBJ whole genome shotgun (WGS) entry which is preliminary data.</text>
</comment>
<dbReference type="AlphaFoldDB" id="A0A4C1Y7E7"/>
<accession>A0A4C1Y7E7</accession>
<gene>
    <name evidence="1" type="ORF">EVAR_80159_1</name>
</gene>
<protein>
    <submittedName>
        <fullName evidence="1">Uncharacterized protein</fullName>
    </submittedName>
</protein>
<keyword evidence="2" id="KW-1185">Reference proteome</keyword>
<proteinExistence type="predicted"/>
<name>A0A4C1Y7E7_EUMVA</name>
<evidence type="ECO:0000313" key="1">
    <source>
        <dbReference type="EMBL" id="GBP71828.1"/>
    </source>
</evidence>
<organism evidence="1 2">
    <name type="scientific">Eumeta variegata</name>
    <name type="common">Bagworm moth</name>
    <name type="synonym">Eumeta japonica</name>
    <dbReference type="NCBI Taxonomy" id="151549"/>
    <lineage>
        <taxon>Eukaryota</taxon>
        <taxon>Metazoa</taxon>
        <taxon>Ecdysozoa</taxon>
        <taxon>Arthropoda</taxon>
        <taxon>Hexapoda</taxon>
        <taxon>Insecta</taxon>
        <taxon>Pterygota</taxon>
        <taxon>Neoptera</taxon>
        <taxon>Endopterygota</taxon>
        <taxon>Lepidoptera</taxon>
        <taxon>Glossata</taxon>
        <taxon>Ditrysia</taxon>
        <taxon>Tineoidea</taxon>
        <taxon>Psychidae</taxon>
        <taxon>Oiketicinae</taxon>
        <taxon>Eumeta</taxon>
    </lineage>
</organism>
<dbReference type="EMBL" id="BGZK01001123">
    <property type="protein sequence ID" value="GBP71828.1"/>
    <property type="molecule type" value="Genomic_DNA"/>
</dbReference>
<dbReference type="Proteomes" id="UP000299102">
    <property type="component" value="Unassembled WGS sequence"/>
</dbReference>
<reference evidence="1 2" key="1">
    <citation type="journal article" date="2019" name="Commun. Biol.">
        <title>The bagworm genome reveals a unique fibroin gene that provides high tensile strength.</title>
        <authorList>
            <person name="Kono N."/>
            <person name="Nakamura H."/>
            <person name="Ohtoshi R."/>
            <person name="Tomita M."/>
            <person name="Numata K."/>
            <person name="Arakawa K."/>
        </authorList>
    </citation>
    <scope>NUCLEOTIDE SEQUENCE [LARGE SCALE GENOMIC DNA]</scope>
</reference>
<sequence length="142" mass="16517">MKANKAHARATAGVRSANDLRANDNFLKIVNLNSFRTSTLRHLCPAARERGVRQKTQILQIFSLKNREKKVEKKSKFQDHQLTTEFEIRFNKLANNKIYLMSISSYLKDDLHPCGNYVRDIEVSSKMEQWTVNSERSLDQTM</sequence>
<evidence type="ECO:0000313" key="2">
    <source>
        <dbReference type="Proteomes" id="UP000299102"/>
    </source>
</evidence>